<evidence type="ECO:0000256" key="1">
    <source>
        <dbReference type="SAM" id="MobiDB-lite"/>
    </source>
</evidence>
<reference evidence="3 4" key="1">
    <citation type="journal article" date="2019" name="Int. J. Syst. Evol. Microbiol.">
        <title>The Global Catalogue of Microorganisms (GCM) 10K type strain sequencing project: providing services to taxonomists for standard genome sequencing and annotation.</title>
        <authorList>
            <consortium name="The Broad Institute Genomics Platform"/>
            <consortium name="The Broad Institute Genome Sequencing Center for Infectious Disease"/>
            <person name="Wu L."/>
            <person name="Ma J."/>
        </authorList>
    </citation>
    <scope>NUCLEOTIDE SEQUENCE [LARGE SCALE GENOMIC DNA]</scope>
    <source>
        <strain evidence="3 4">JCM 3380</strain>
    </source>
</reference>
<evidence type="ECO:0000313" key="3">
    <source>
        <dbReference type="EMBL" id="GAA0258366.1"/>
    </source>
</evidence>
<gene>
    <name evidence="3" type="ORF">GCM10010492_69140</name>
</gene>
<protein>
    <recommendedName>
        <fullName evidence="5">Secreted protein</fullName>
    </recommendedName>
</protein>
<dbReference type="RefSeq" id="WP_343938967.1">
    <property type="nucleotide sequence ID" value="NZ_BAAABU010000027.1"/>
</dbReference>
<keyword evidence="2" id="KW-0732">Signal</keyword>
<keyword evidence="4" id="KW-1185">Reference proteome</keyword>
<name>A0ABN0UQK3_9PSEU</name>
<evidence type="ECO:0000256" key="2">
    <source>
        <dbReference type="SAM" id="SignalP"/>
    </source>
</evidence>
<dbReference type="Proteomes" id="UP001500416">
    <property type="component" value="Unassembled WGS sequence"/>
</dbReference>
<evidence type="ECO:0000313" key="4">
    <source>
        <dbReference type="Proteomes" id="UP001500416"/>
    </source>
</evidence>
<comment type="caution">
    <text evidence="3">The sequence shown here is derived from an EMBL/GenBank/DDBJ whole genome shotgun (WGS) entry which is preliminary data.</text>
</comment>
<evidence type="ECO:0008006" key="5">
    <source>
        <dbReference type="Google" id="ProtNLM"/>
    </source>
</evidence>
<feature type="chain" id="PRO_5047355179" description="Secreted protein" evidence="2">
    <location>
        <begin position="23"/>
        <end position="114"/>
    </location>
</feature>
<feature type="compositionally biased region" description="Basic and acidic residues" evidence="1">
    <location>
        <begin position="45"/>
        <end position="54"/>
    </location>
</feature>
<sequence length="114" mass="12090">MKRVAVFAALLALLAVLTPSPTGPVHHVVAGLQPVTALPAPSEEDPNRECRSAPEPRTCASSGHRSGAAQRPNPPDRVPTGRTPVNLARPAPRADAPDHLHTRLTPPVLQVFRN</sequence>
<accession>A0ABN0UQK3</accession>
<dbReference type="EMBL" id="BAAABU010000027">
    <property type="protein sequence ID" value="GAA0258366.1"/>
    <property type="molecule type" value="Genomic_DNA"/>
</dbReference>
<feature type="region of interest" description="Disordered" evidence="1">
    <location>
        <begin position="37"/>
        <end position="114"/>
    </location>
</feature>
<feature type="signal peptide" evidence="2">
    <location>
        <begin position="1"/>
        <end position="22"/>
    </location>
</feature>
<proteinExistence type="predicted"/>
<organism evidence="3 4">
    <name type="scientific">Saccharothrix mutabilis subsp. mutabilis</name>
    <dbReference type="NCBI Taxonomy" id="66855"/>
    <lineage>
        <taxon>Bacteria</taxon>
        <taxon>Bacillati</taxon>
        <taxon>Actinomycetota</taxon>
        <taxon>Actinomycetes</taxon>
        <taxon>Pseudonocardiales</taxon>
        <taxon>Pseudonocardiaceae</taxon>
        <taxon>Saccharothrix</taxon>
    </lineage>
</organism>